<dbReference type="EMBL" id="CP033058">
    <property type="protein sequence ID" value="AZZ65649.1"/>
    <property type="molecule type" value="Genomic_DNA"/>
</dbReference>
<protein>
    <submittedName>
        <fullName evidence="2">Uncharacterized protein</fullName>
    </submittedName>
</protein>
<gene>
    <name evidence="2" type="ORF">DMC14_002545</name>
</gene>
<dbReference type="Proteomes" id="UP000256585">
    <property type="component" value="Chromosome"/>
</dbReference>
<evidence type="ECO:0000256" key="1">
    <source>
        <dbReference type="SAM" id="Phobius"/>
    </source>
</evidence>
<dbReference type="KEGG" id="mphc:DMC14_002545"/>
<reference evidence="2" key="1">
    <citation type="submission" date="2019-03" db="EMBL/GenBank/DDBJ databases">
        <title>Draft Sequence and Annotation of the Mycoplasma phocicerebrale Strain 1049T Genome.</title>
        <authorList>
            <person name="Frasca S.Jr."/>
            <person name="Kutish G.F."/>
            <person name="Castellanos Gell J."/>
            <person name="Michaels D.L."/>
            <person name="Brown D.R."/>
        </authorList>
    </citation>
    <scope>NUCLEOTIDE SEQUENCE</scope>
    <source>
        <strain evidence="2">1049</strain>
    </source>
</reference>
<sequence length="96" mass="10146">MPGGADTDTLKNALGTLLDSITPFISLIAGYAVAVFAIIAIVMTFAATASLKTAKTQTAKKEAKSRIVSVWLSFGFIMLFVILIPVILKVAAVFLK</sequence>
<name>A0A3Q9VBN4_9BACT</name>
<keyword evidence="1" id="KW-1133">Transmembrane helix</keyword>
<dbReference type="RefSeq" id="WP_116171528.1">
    <property type="nucleotide sequence ID" value="NZ_CP033058.2"/>
</dbReference>
<dbReference type="AlphaFoldDB" id="A0A3Q9VBN4"/>
<evidence type="ECO:0000313" key="2">
    <source>
        <dbReference type="EMBL" id="AZZ65649.1"/>
    </source>
</evidence>
<feature type="transmembrane region" description="Helical" evidence="1">
    <location>
        <begin position="70"/>
        <end position="95"/>
    </location>
</feature>
<organism evidence="2 3">
    <name type="scientific">Metamycoplasma phocicerebrale</name>
    <dbReference type="NCBI Taxonomy" id="142649"/>
    <lineage>
        <taxon>Bacteria</taxon>
        <taxon>Bacillati</taxon>
        <taxon>Mycoplasmatota</taxon>
        <taxon>Mycoplasmoidales</taxon>
        <taxon>Metamycoplasmataceae</taxon>
        <taxon>Metamycoplasma</taxon>
    </lineage>
</organism>
<accession>A0A3Q9VBN4</accession>
<feature type="transmembrane region" description="Helical" evidence="1">
    <location>
        <begin position="24"/>
        <end position="49"/>
    </location>
</feature>
<keyword evidence="1" id="KW-0812">Transmembrane</keyword>
<evidence type="ECO:0000313" key="3">
    <source>
        <dbReference type="Proteomes" id="UP000256585"/>
    </source>
</evidence>
<keyword evidence="3" id="KW-1185">Reference proteome</keyword>
<keyword evidence="1" id="KW-0472">Membrane</keyword>
<proteinExistence type="predicted"/>